<dbReference type="EMBL" id="JBFOLJ010000073">
    <property type="protein sequence ID" value="KAL2456268.1"/>
    <property type="molecule type" value="Genomic_DNA"/>
</dbReference>
<reference evidence="2" key="1">
    <citation type="submission" date="2024-07" db="EMBL/GenBank/DDBJ databases">
        <title>Two chromosome-level genome assemblies of Korean endemic species Abeliophyllum distichum and Forsythia ovata (Oleaceae).</title>
        <authorList>
            <person name="Jang H."/>
        </authorList>
    </citation>
    <scope>NUCLEOTIDE SEQUENCE [LARGE SCALE GENOMIC DNA]</scope>
</reference>
<dbReference type="AlphaFoldDB" id="A0ABD1NXD1"/>
<evidence type="ECO:0000313" key="1">
    <source>
        <dbReference type="EMBL" id="KAL2456268.1"/>
    </source>
</evidence>
<evidence type="ECO:0000313" key="2">
    <source>
        <dbReference type="Proteomes" id="UP001604277"/>
    </source>
</evidence>
<protein>
    <submittedName>
        <fullName evidence="1">Uncharacterized protein</fullName>
    </submittedName>
</protein>
<sequence length="100" mass="11676">MRWWMSWKKPCSWEAERREEWRVGLVSEREITGGVMVVEVEESGEERRVGRERERVGGRRWRRRESASAVASEVTLDWVDGVGGGAAVAPWGIGRWWWGF</sequence>
<comment type="caution">
    <text evidence="1">The sequence shown here is derived from an EMBL/GenBank/DDBJ whole genome shotgun (WGS) entry which is preliminary data.</text>
</comment>
<name>A0ABD1NXD1_9LAMI</name>
<organism evidence="1 2">
    <name type="scientific">Forsythia ovata</name>
    <dbReference type="NCBI Taxonomy" id="205694"/>
    <lineage>
        <taxon>Eukaryota</taxon>
        <taxon>Viridiplantae</taxon>
        <taxon>Streptophyta</taxon>
        <taxon>Embryophyta</taxon>
        <taxon>Tracheophyta</taxon>
        <taxon>Spermatophyta</taxon>
        <taxon>Magnoliopsida</taxon>
        <taxon>eudicotyledons</taxon>
        <taxon>Gunneridae</taxon>
        <taxon>Pentapetalae</taxon>
        <taxon>asterids</taxon>
        <taxon>lamiids</taxon>
        <taxon>Lamiales</taxon>
        <taxon>Oleaceae</taxon>
        <taxon>Forsythieae</taxon>
        <taxon>Forsythia</taxon>
    </lineage>
</organism>
<accession>A0ABD1NXD1</accession>
<proteinExistence type="predicted"/>
<gene>
    <name evidence="1" type="ORF">Fot_56973</name>
</gene>
<keyword evidence="2" id="KW-1185">Reference proteome</keyword>
<dbReference type="Proteomes" id="UP001604277">
    <property type="component" value="Unassembled WGS sequence"/>
</dbReference>